<evidence type="ECO:0000313" key="5">
    <source>
        <dbReference type="Proteomes" id="UP001530293"/>
    </source>
</evidence>
<dbReference type="InterPro" id="IPR011990">
    <property type="entry name" value="TPR-like_helical_dom_sf"/>
</dbReference>
<dbReference type="Pfam" id="PF01399">
    <property type="entry name" value="PCI"/>
    <property type="match status" value="1"/>
</dbReference>
<feature type="compositionally biased region" description="Low complexity" evidence="2">
    <location>
        <begin position="17"/>
        <end position="29"/>
    </location>
</feature>
<dbReference type="InterPro" id="IPR019585">
    <property type="entry name" value="Rpn7/CSN1"/>
</dbReference>
<evidence type="ECO:0000313" key="4">
    <source>
        <dbReference type="EMBL" id="KAL3760580.1"/>
    </source>
</evidence>
<dbReference type="Gene3D" id="1.25.40.10">
    <property type="entry name" value="Tetratricopeptide repeat domain"/>
    <property type="match status" value="1"/>
</dbReference>
<accession>A0ABD3M928</accession>
<evidence type="ECO:0000256" key="1">
    <source>
        <dbReference type="ARBA" id="ARBA00022942"/>
    </source>
</evidence>
<protein>
    <recommendedName>
        <fullName evidence="3">PCI domain-containing protein</fullName>
    </recommendedName>
</protein>
<organism evidence="4 5">
    <name type="scientific">Discostella pseudostelligera</name>
    <dbReference type="NCBI Taxonomy" id="259834"/>
    <lineage>
        <taxon>Eukaryota</taxon>
        <taxon>Sar</taxon>
        <taxon>Stramenopiles</taxon>
        <taxon>Ochrophyta</taxon>
        <taxon>Bacillariophyta</taxon>
        <taxon>Coscinodiscophyceae</taxon>
        <taxon>Thalassiosirophycidae</taxon>
        <taxon>Stephanodiscales</taxon>
        <taxon>Stephanodiscaceae</taxon>
        <taxon>Discostella</taxon>
    </lineage>
</organism>
<evidence type="ECO:0000259" key="3">
    <source>
        <dbReference type="PROSITE" id="PS50250"/>
    </source>
</evidence>
<dbReference type="Gene3D" id="1.25.40.570">
    <property type="match status" value="1"/>
</dbReference>
<dbReference type="InterPro" id="IPR045135">
    <property type="entry name" value="Rpn7_N"/>
</dbReference>
<dbReference type="PANTHER" id="PTHR14145:SF1">
    <property type="entry name" value="26S PROTEASOME NON-ATPASE REGULATORY SUBUNIT 6"/>
    <property type="match status" value="1"/>
</dbReference>
<dbReference type="Proteomes" id="UP001530293">
    <property type="component" value="Unassembled WGS sequence"/>
</dbReference>
<dbReference type="GO" id="GO:0000502">
    <property type="term" value="C:proteasome complex"/>
    <property type="evidence" value="ECO:0007669"/>
    <property type="project" value="UniProtKB-KW"/>
</dbReference>
<sequence>MAPTMDIDKSAEEDATAKSSSTTTATVAATKKKVNNPSASSETASLHPDMALAQDIHRLTMIHTGKLSVEDATLIIGCTPQELLEKVMTRVGTGGKSLEEAMKENEAKYKPATSGSSSAEGDSAAASASAAAKNNDDNDKNASPEPLLNPSLYRHLQSTLSYNSPTALTEDNLNTLISHHESILQALNDAVTKAKDEAGDMEVLHAHMDIARYQAKCSTKESALLAYQTVISLPKLSVGKKLDAHLEMARVCSFWGDYKQMKDTLADATKATAKGGDWDRRNRLKVYQALSHILVRDMESASKLLVEGIATFSCTELCEYSEFIVYAILTSLLNLKRTELKKSIIDGSEVLQVAKDIPVVIRLANTLYDCDYKAYLHTLVDLQPHLIANRYLQPHAGYLLRELHVLAYQQFLDSYQSVTLESMAMSFGVGTEFLDVQLSRFIAAGRLTAKIDKYGGVVETNRPDWKNARYKEMIQKGDLLLNRIQKLGRVLQIRRDAEERNRAHEELGLWMDGIGKSRSKPISEKRKVVAGARGTVTAVKEKLTTIGDDETKIRSNQSRYEEERFRGNDFFKQGKYDDAIICYTRCLGEKDALASPLVYSNRGKI</sequence>
<dbReference type="EMBL" id="JALLBG020000181">
    <property type="protein sequence ID" value="KAL3760580.1"/>
    <property type="molecule type" value="Genomic_DNA"/>
</dbReference>
<dbReference type="AlphaFoldDB" id="A0ABD3M928"/>
<dbReference type="SMART" id="SM00088">
    <property type="entry name" value="PINT"/>
    <property type="match status" value="1"/>
</dbReference>
<feature type="region of interest" description="Disordered" evidence="2">
    <location>
        <begin position="106"/>
        <end position="149"/>
    </location>
</feature>
<name>A0ABD3M928_9STRA</name>
<feature type="compositionally biased region" description="Low complexity" evidence="2">
    <location>
        <begin position="114"/>
        <end position="133"/>
    </location>
</feature>
<gene>
    <name evidence="4" type="ORF">ACHAWU_009541</name>
</gene>
<dbReference type="PANTHER" id="PTHR14145">
    <property type="entry name" value="26S PROTESOME SUBUNIT 6"/>
    <property type="match status" value="1"/>
</dbReference>
<reference evidence="4 5" key="1">
    <citation type="submission" date="2024-10" db="EMBL/GenBank/DDBJ databases">
        <title>Updated reference genomes for cyclostephanoid diatoms.</title>
        <authorList>
            <person name="Roberts W.R."/>
            <person name="Alverson A.J."/>
        </authorList>
    </citation>
    <scope>NUCLEOTIDE SEQUENCE [LARGE SCALE GENOMIC DNA]</scope>
    <source>
        <strain evidence="4 5">AJA232-27</strain>
    </source>
</reference>
<comment type="caution">
    <text evidence="4">The sequence shown here is derived from an EMBL/GenBank/DDBJ whole genome shotgun (WGS) entry which is preliminary data.</text>
</comment>
<dbReference type="SUPFAM" id="SSF46785">
    <property type="entry name" value="Winged helix' DNA-binding domain"/>
    <property type="match status" value="1"/>
</dbReference>
<dbReference type="Pfam" id="PF10602">
    <property type="entry name" value="RPN7"/>
    <property type="match status" value="1"/>
</dbReference>
<feature type="region of interest" description="Disordered" evidence="2">
    <location>
        <begin position="1"/>
        <end position="46"/>
    </location>
</feature>
<keyword evidence="1" id="KW-0647">Proteasome</keyword>
<dbReference type="InterPro" id="IPR049549">
    <property type="entry name" value="RPN7_PSMD6_C"/>
</dbReference>
<proteinExistence type="predicted"/>
<keyword evidence="5" id="KW-1185">Reference proteome</keyword>
<feature type="compositionally biased region" description="Polar residues" evidence="2">
    <location>
        <begin position="35"/>
        <end position="44"/>
    </location>
</feature>
<dbReference type="FunFam" id="1.25.40.570:FF:000005">
    <property type="entry name" value="26S proteasome regulatory subunit N7"/>
    <property type="match status" value="1"/>
</dbReference>
<feature type="domain" description="PCI" evidence="3">
    <location>
        <begin position="297"/>
        <end position="465"/>
    </location>
</feature>
<dbReference type="Pfam" id="PF21154">
    <property type="entry name" value="RPN7_PSMD6_C"/>
    <property type="match status" value="1"/>
</dbReference>
<dbReference type="SUPFAM" id="SSF48452">
    <property type="entry name" value="TPR-like"/>
    <property type="match status" value="2"/>
</dbReference>
<dbReference type="InterPro" id="IPR036390">
    <property type="entry name" value="WH_DNA-bd_sf"/>
</dbReference>
<evidence type="ECO:0000256" key="2">
    <source>
        <dbReference type="SAM" id="MobiDB-lite"/>
    </source>
</evidence>
<dbReference type="PROSITE" id="PS50250">
    <property type="entry name" value="PCI"/>
    <property type="match status" value="1"/>
</dbReference>
<dbReference type="InterPro" id="IPR000717">
    <property type="entry name" value="PCI_dom"/>
</dbReference>
<feature type="compositionally biased region" description="Basic and acidic residues" evidence="2">
    <location>
        <begin position="1"/>
        <end position="16"/>
    </location>
</feature>